<comment type="caution">
    <text evidence="1">The sequence shown here is derived from an EMBL/GenBank/DDBJ whole genome shotgun (WGS) entry which is preliminary data.</text>
</comment>
<reference evidence="1" key="1">
    <citation type="submission" date="2021-03" db="EMBL/GenBank/DDBJ databases">
        <title>Identification and antibiotic profiling of Wohlfahrtiimonas chitiniclastica, an underestimated human pathogen.</title>
        <authorList>
            <person name="Kopf A."/>
            <person name="Bunk B."/>
            <person name="Coldewey S."/>
            <person name="Gunzer F."/>
            <person name="Riedel T."/>
            <person name="Schroettner P."/>
        </authorList>
    </citation>
    <scope>NUCLEOTIDE SEQUENCE</scope>
    <source>
        <strain evidence="1">DSM 100917</strain>
    </source>
</reference>
<evidence type="ECO:0000313" key="1">
    <source>
        <dbReference type="EMBL" id="MBS7824027.1"/>
    </source>
</evidence>
<dbReference type="AlphaFoldDB" id="A0AB35BW48"/>
<evidence type="ECO:0000313" key="2">
    <source>
        <dbReference type="Proteomes" id="UP000680020"/>
    </source>
</evidence>
<proteinExistence type="predicted"/>
<name>A0AB35BW48_9GAMM</name>
<sequence length="65" mass="7531">MNIKMSIDMYDNGVMDIGVNAEIENKNEISDRFKHYCGYVLGRLFSGQLYKRGWVNNEHFGTSSH</sequence>
<organism evidence="1 2">
    <name type="scientific">Wohlfahrtiimonas chitiniclastica</name>
    <dbReference type="NCBI Taxonomy" id="400946"/>
    <lineage>
        <taxon>Bacteria</taxon>
        <taxon>Pseudomonadati</taxon>
        <taxon>Pseudomonadota</taxon>
        <taxon>Gammaproteobacteria</taxon>
        <taxon>Cardiobacteriales</taxon>
        <taxon>Ignatzschineriaceae</taxon>
        <taxon>Wohlfahrtiimonas</taxon>
    </lineage>
</organism>
<dbReference type="EMBL" id="JAGIBU010000001">
    <property type="protein sequence ID" value="MBS7824027.1"/>
    <property type="molecule type" value="Genomic_DNA"/>
</dbReference>
<dbReference type="Proteomes" id="UP000680020">
    <property type="component" value="Unassembled WGS sequence"/>
</dbReference>
<dbReference type="RefSeq" id="WP_094492864.1">
    <property type="nucleotide sequence ID" value="NZ_JAGIBT010000004.1"/>
</dbReference>
<protein>
    <submittedName>
        <fullName evidence="1">Uncharacterized protein</fullName>
    </submittedName>
</protein>
<accession>A0AB35BW48</accession>
<gene>
    <name evidence="1" type="ORF">J7561_02270</name>
</gene>